<protein>
    <submittedName>
        <fullName evidence="1">Uncharacterized protein</fullName>
    </submittedName>
</protein>
<dbReference type="KEGG" id="cci:CC1G_14429"/>
<accession>D6RMB3</accession>
<dbReference type="Proteomes" id="UP000001861">
    <property type="component" value="Unassembled WGS sequence"/>
</dbReference>
<evidence type="ECO:0000313" key="1">
    <source>
        <dbReference type="EMBL" id="EFI27938.1"/>
    </source>
</evidence>
<keyword evidence="2" id="KW-1185">Reference proteome</keyword>
<evidence type="ECO:0000313" key="2">
    <source>
        <dbReference type="Proteomes" id="UP000001861"/>
    </source>
</evidence>
<gene>
    <name evidence="1" type="ORF">CC1G_14429</name>
</gene>
<sequence>MSGGQRIEDERGNMLQPEVHVKSLDDDSIIIAWTRIHDCGVQSLRVFQNSPISMEKFRIRKYKDKYTLVLGEFNSNCHIYASRGMGGLVGSKGGLLLI</sequence>
<dbReference type="GeneID" id="9379891"/>
<dbReference type="VEuPathDB" id="FungiDB:CC1G_14429"/>
<reference evidence="1 2" key="1">
    <citation type="journal article" date="2010" name="Proc. Natl. Acad. Sci. U.S.A.">
        <title>Insights into evolution of multicellular fungi from the assembled chromosomes of the mushroom Coprinopsis cinerea (Coprinus cinereus).</title>
        <authorList>
            <person name="Stajich J.E."/>
            <person name="Wilke S.K."/>
            <person name="Ahren D."/>
            <person name="Au C.H."/>
            <person name="Birren B.W."/>
            <person name="Borodovsky M."/>
            <person name="Burns C."/>
            <person name="Canback B."/>
            <person name="Casselton L.A."/>
            <person name="Cheng C.K."/>
            <person name="Deng J."/>
            <person name="Dietrich F.S."/>
            <person name="Fargo D.C."/>
            <person name="Farman M.L."/>
            <person name="Gathman A.C."/>
            <person name="Goldberg J."/>
            <person name="Guigo R."/>
            <person name="Hoegger P.J."/>
            <person name="Hooker J.B."/>
            <person name="Huggins A."/>
            <person name="James T.Y."/>
            <person name="Kamada T."/>
            <person name="Kilaru S."/>
            <person name="Kodira C."/>
            <person name="Kues U."/>
            <person name="Kupfer D."/>
            <person name="Kwan H.S."/>
            <person name="Lomsadze A."/>
            <person name="Li W."/>
            <person name="Lilly W.W."/>
            <person name="Ma L.J."/>
            <person name="Mackey A.J."/>
            <person name="Manning G."/>
            <person name="Martin F."/>
            <person name="Muraguchi H."/>
            <person name="Natvig D.O."/>
            <person name="Palmerini H."/>
            <person name="Ramesh M.A."/>
            <person name="Rehmeyer C.J."/>
            <person name="Roe B.A."/>
            <person name="Shenoy N."/>
            <person name="Stanke M."/>
            <person name="Ter-Hovhannisyan V."/>
            <person name="Tunlid A."/>
            <person name="Velagapudi R."/>
            <person name="Vision T.J."/>
            <person name="Zeng Q."/>
            <person name="Zolan M.E."/>
            <person name="Pukkila P.J."/>
        </authorList>
    </citation>
    <scope>NUCLEOTIDE SEQUENCE [LARGE SCALE GENOMIC DNA]</scope>
    <source>
        <strain evidence="2">Okayama-7 / 130 / ATCC MYA-4618 / FGSC 9003</strain>
    </source>
</reference>
<proteinExistence type="predicted"/>
<comment type="caution">
    <text evidence="1">The sequence shown here is derived from an EMBL/GenBank/DDBJ whole genome shotgun (WGS) entry which is preliminary data.</text>
</comment>
<dbReference type="HOGENOM" id="CLU_2333547_0_0_1"/>
<dbReference type="EMBL" id="AACS02000004">
    <property type="protein sequence ID" value="EFI27938.1"/>
    <property type="molecule type" value="Genomic_DNA"/>
</dbReference>
<dbReference type="InParanoid" id="D6RMB3"/>
<dbReference type="RefSeq" id="XP_002911432.1">
    <property type="nucleotide sequence ID" value="XM_002911386.1"/>
</dbReference>
<dbReference type="AlphaFoldDB" id="D6RMB3"/>
<name>D6RMB3_COPC7</name>
<organism evidence="1 2">
    <name type="scientific">Coprinopsis cinerea (strain Okayama-7 / 130 / ATCC MYA-4618 / FGSC 9003)</name>
    <name type="common">Inky cap fungus</name>
    <name type="synonym">Hormographiella aspergillata</name>
    <dbReference type="NCBI Taxonomy" id="240176"/>
    <lineage>
        <taxon>Eukaryota</taxon>
        <taxon>Fungi</taxon>
        <taxon>Dikarya</taxon>
        <taxon>Basidiomycota</taxon>
        <taxon>Agaricomycotina</taxon>
        <taxon>Agaricomycetes</taxon>
        <taxon>Agaricomycetidae</taxon>
        <taxon>Agaricales</taxon>
        <taxon>Agaricineae</taxon>
        <taxon>Psathyrellaceae</taxon>
        <taxon>Coprinopsis</taxon>
    </lineage>
</organism>